<evidence type="ECO:0000313" key="5">
    <source>
        <dbReference type="Proteomes" id="UP001519308"/>
    </source>
</evidence>
<dbReference type="Pfam" id="PF02894">
    <property type="entry name" value="GFO_IDH_MocA_C"/>
    <property type="match status" value="1"/>
</dbReference>
<dbReference type="Gene3D" id="3.30.360.10">
    <property type="entry name" value="Dihydrodipicolinate Reductase, domain 2"/>
    <property type="match status" value="1"/>
</dbReference>
<reference evidence="4 5" key="1">
    <citation type="submission" date="2021-03" db="EMBL/GenBank/DDBJ databases">
        <title>Genomic Encyclopedia of Type Strains, Phase IV (KMG-IV): sequencing the most valuable type-strain genomes for metagenomic binning, comparative biology and taxonomic classification.</title>
        <authorList>
            <person name="Goeker M."/>
        </authorList>
    </citation>
    <scope>NUCLEOTIDE SEQUENCE [LARGE SCALE GENOMIC DNA]</scope>
    <source>
        <strain evidence="4 5">DSM 28650</strain>
    </source>
</reference>
<gene>
    <name evidence="4" type="ORF">J2Z44_002481</name>
</gene>
<dbReference type="InterPro" id="IPR051450">
    <property type="entry name" value="Gfo/Idh/MocA_Oxidoreductases"/>
</dbReference>
<evidence type="ECO:0000259" key="2">
    <source>
        <dbReference type="Pfam" id="PF01408"/>
    </source>
</evidence>
<sequence>MKKFKVGVIGTGMRTIFLMNEVLKREELEVVAVCDINRESLDMVTDNYKINWTEYDSYKDLLAREDIEGVIIASPDYCHEEQAISAFEAGKHVFLEKPIAISIEGAKKVLRKRDESGKTLLIGFVLRYNKLYKKMKEIIDSGVIGEVKTGWILHSVGAGSDWYFHDWHGLMDNTGGLLLQKGSHDFDIINWVVDSKVKRIAAMGSRDFFKGDKPNDLVCEKCDDRTTCTEAIKEHRISWKTANGNNADILYNRWRNQCVYRQEVDALDNHQVLLEYENGVKVTYLECHYTPDDNREYIFIGTKGKIKLDDANDTITVQIRSGMYDRKEEIVYKNLQSSEGHGGGDKYILDDFIYALKTGKQPNAGGEAGYYAIEAGLLAHKAIREEKIIQV</sequence>
<feature type="domain" description="Gfo/Idh/MocA-like oxidoreductase N-terminal" evidence="2">
    <location>
        <begin position="4"/>
        <end position="124"/>
    </location>
</feature>
<dbReference type="SUPFAM" id="SSF51735">
    <property type="entry name" value="NAD(P)-binding Rossmann-fold domains"/>
    <property type="match status" value="1"/>
</dbReference>
<dbReference type="InterPro" id="IPR004104">
    <property type="entry name" value="Gfo/Idh/MocA-like_OxRdtase_C"/>
</dbReference>
<dbReference type="Gene3D" id="3.40.50.720">
    <property type="entry name" value="NAD(P)-binding Rossmann-like Domain"/>
    <property type="match status" value="1"/>
</dbReference>
<evidence type="ECO:0000259" key="3">
    <source>
        <dbReference type="Pfam" id="PF02894"/>
    </source>
</evidence>
<dbReference type="RefSeq" id="WP_209649603.1">
    <property type="nucleotide sequence ID" value="NZ_JAGGLL010000018.1"/>
</dbReference>
<dbReference type="PANTHER" id="PTHR43377">
    <property type="entry name" value="BILIVERDIN REDUCTASE A"/>
    <property type="match status" value="1"/>
</dbReference>
<protein>
    <submittedName>
        <fullName evidence="4">Dehydrogenase</fullName>
    </submittedName>
</protein>
<keyword evidence="5" id="KW-1185">Reference proteome</keyword>
<comment type="similarity">
    <text evidence="1">Belongs to the Gfo/Idh/MocA family.</text>
</comment>
<accession>A0ABS4K4E6</accession>
<dbReference type="Proteomes" id="UP001519308">
    <property type="component" value="Unassembled WGS sequence"/>
</dbReference>
<organism evidence="4 5">
    <name type="scientific">Clostridium punense</name>
    <dbReference type="NCBI Taxonomy" id="1054297"/>
    <lineage>
        <taxon>Bacteria</taxon>
        <taxon>Bacillati</taxon>
        <taxon>Bacillota</taxon>
        <taxon>Clostridia</taxon>
        <taxon>Eubacteriales</taxon>
        <taxon>Clostridiaceae</taxon>
        <taxon>Clostridium</taxon>
    </lineage>
</organism>
<dbReference type="InterPro" id="IPR000683">
    <property type="entry name" value="Gfo/Idh/MocA-like_OxRdtase_N"/>
</dbReference>
<dbReference type="InterPro" id="IPR036291">
    <property type="entry name" value="NAD(P)-bd_dom_sf"/>
</dbReference>
<dbReference type="EMBL" id="JAGGLL010000018">
    <property type="protein sequence ID" value="MBP2022658.1"/>
    <property type="molecule type" value="Genomic_DNA"/>
</dbReference>
<dbReference type="SUPFAM" id="SSF55347">
    <property type="entry name" value="Glyceraldehyde-3-phosphate dehydrogenase-like, C-terminal domain"/>
    <property type="match status" value="1"/>
</dbReference>
<dbReference type="Pfam" id="PF01408">
    <property type="entry name" value="GFO_IDH_MocA"/>
    <property type="match status" value="1"/>
</dbReference>
<evidence type="ECO:0000256" key="1">
    <source>
        <dbReference type="ARBA" id="ARBA00010928"/>
    </source>
</evidence>
<feature type="domain" description="Gfo/Idh/MocA-like oxidoreductase C-terminal" evidence="3">
    <location>
        <begin position="136"/>
        <end position="389"/>
    </location>
</feature>
<evidence type="ECO:0000313" key="4">
    <source>
        <dbReference type="EMBL" id="MBP2022658.1"/>
    </source>
</evidence>
<name>A0ABS4K4E6_9CLOT</name>
<comment type="caution">
    <text evidence="4">The sequence shown here is derived from an EMBL/GenBank/DDBJ whole genome shotgun (WGS) entry which is preliminary data.</text>
</comment>
<proteinExistence type="inferred from homology"/>
<dbReference type="PANTHER" id="PTHR43377:SF2">
    <property type="entry name" value="BINDING ROSSMANN FOLD OXIDOREDUCTASE, PUTATIVE (AFU_ORTHOLOGUE AFUA_4G00560)-RELATED"/>
    <property type="match status" value="1"/>
</dbReference>